<dbReference type="Pfam" id="PF08443">
    <property type="entry name" value="RimK"/>
    <property type="match status" value="1"/>
</dbReference>
<dbReference type="PROSITE" id="PS50975">
    <property type="entry name" value="ATP_GRASP"/>
    <property type="match status" value="1"/>
</dbReference>
<dbReference type="PANTHER" id="PTHR21621">
    <property type="entry name" value="RIBOSOMAL PROTEIN S6 MODIFICATION PROTEIN"/>
    <property type="match status" value="1"/>
</dbReference>
<evidence type="ECO:0000259" key="2">
    <source>
        <dbReference type="PROSITE" id="PS50975"/>
    </source>
</evidence>
<dbReference type="InterPro" id="IPR013651">
    <property type="entry name" value="ATP-grasp_RimK-type"/>
</dbReference>
<name>A0ABT9ZZW8_9BACI</name>
<dbReference type="Gene3D" id="3.30.1490.20">
    <property type="entry name" value="ATP-grasp fold, A domain"/>
    <property type="match status" value="1"/>
</dbReference>
<protein>
    <submittedName>
        <fullName evidence="3">RimK family alpha-L-glutamate ligase</fullName>
    </submittedName>
</protein>
<dbReference type="InterPro" id="IPR013815">
    <property type="entry name" value="ATP_grasp_subdomain_1"/>
</dbReference>
<dbReference type="GO" id="GO:0016874">
    <property type="term" value="F:ligase activity"/>
    <property type="evidence" value="ECO:0007669"/>
    <property type="project" value="UniProtKB-KW"/>
</dbReference>
<keyword evidence="1" id="KW-0547">Nucleotide-binding</keyword>
<organism evidence="3 4">
    <name type="scientific">Evansella vedderi</name>
    <dbReference type="NCBI Taxonomy" id="38282"/>
    <lineage>
        <taxon>Bacteria</taxon>
        <taxon>Bacillati</taxon>
        <taxon>Bacillota</taxon>
        <taxon>Bacilli</taxon>
        <taxon>Bacillales</taxon>
        <taxon>Bacillaceae</taxon>
        <taxon>Evansella</taxon>
    </lineage>
</organism>
<gene>
    <name evidence="3" type="ORF">J2S74_003925</name>
</gene>
<reference evidence="3 4" key="1">
    <citation type="submission" date="2023-07" db="EMBL/GenBank/DDBJ databases">
        <title>Genomic Encyclopedia of Type Strains, Phase IV (KMG-IV): sequencing the most valuable type-strain genomes for metagenomic binning, comparative biology and taxonomic classification.</title>
        <authorList>
            <person name="Goeker M."/>
        </authorList>
    </citation>
    <scope>NUCLEOTIDE SEQUENCE [LARGE SCALE GENOMIC DNA]</scope>
    <source>
        <strain evidence="3 4">DSM 9768</strain>
    </source>
</reference>
<dbReference type="RefSeq" id="WP_307328733.1">
    <property type="nucleotide sequence ID" value="NZ_JAUSUG010000017.1"/>
</dbReference>
<keyword evidence="1" id="KW-0067">ATP-binding</keyword>
<dbReference type="EMBL" id="JAUSUG010000017">
    <property type="protein sequence ID" value="MDQ0256505.1"/>
    <property type="molecule type" value="Genomic_DNA"/>
</dbReference>
<sequence>MEKDVETVGLLVYREEDIRRNERFISLLKESAKGQGHSLLLFTLEQLIWKIEEGKVPFSVEGEKGPSYMINRSVSPWLNEMAAFAGIPAFNSPFVARIANDKRLAHAYFQQKNIPMLQTVSTTKERLQSIGDMPLPFPFVMKDPLGRGGTGVQLISSAEELASGLQKIQKDVIIQPVCGQPGKDLRVYIVGNKVVGAVLRQSVNRNEIRANISTGGTSRLYELNNLERAFLETMCKDITLDFVGIDFLFDEGGNLLFNEMEDAVGCRSLYMNSSINIADVFLEYVNRRLNL</sequence>
<dbReference type="Gene3D" id="3.30.470.20">
    <property type="entry name" value="ATP-grasp fold, B domain"/>
    <property type="match status" value="1"/>
</dbReference>
<evidence type="ECO:0000256" key="1">
    <source>
        <dbReference type="PROSITE-ProRule" id="PRU00409"/>
    </source>
</evidence>
<evidence type="ECO:0000313" key="3">
    <source>
        <dbReference type="EMBL" id="MDQ0256505.1"/>
    </source>
</evidence>
<dbReference type="Proteomes" id="UP001230005">
    <property type="component" value="Unassembled WGS sequence"/>
</dbReference>
<comment type="caution">
    <text evidence="3">The sequence shown here is derived from an EMBL/GenBank/DDBJ whole genome shotgun (WGS) entry which is preliminary data.</text>
</comment>
<evidence type="ECO:0000313" key="4">
    <source>
        <dbReference type="Proteomes" id="UP001230005"/>
    </source>
</evidence>
<accession>A0ABT9ZZW8</accession>
<keyword evidence="4" id="KW-1185">Reference proteome</keyword>
<dbReference type="InterPro" id="IPR011761">
    <property type="entry name" value="ATP-grasp"/>
</dbReference>
<dbReference type="PANTHER" id="PTHR21621:SF0">
    <property type="entry name" value="BETA-CITRYLGLUTAMATE SYNTHASE B-RELATED"/>
    <property type="match status" value="1"/>
</dbReference>
<dbReference type="SUPFAM" id="SSF56059">
    <property type="entry name" value="Glutathione synthetase ATP-binding domain-like"/>
    <property type="match status" value="1"/>
</dbReference>
<proteinExistence type="predicted"/>
<keyword evidence="3" id="KW-0436">Ligase</keyword>
<feature type="domain" description="ATP-grasp" evidence="2">
    <location>
        <begin position="106"/>
        <end position="286"/>
    </location>
</feature>